<dbReference type="EMBL" id="JAEINI020000004">
    <property type="protein sequence ID" value="MCB5226659.1"/>
    <property type="molecule type" value="Genomic_DNA"/>
</dbReference>
<dbReference type="Proteomes" id="UP000633814">
    <property type="component" value="Unassembled WGS sequence"/>
</dbReference>
<accession>A0ABS8C2V7</accession>
<protein>
    <submittedName>
        <fullName evidence="1">Uncharacterized protein</fullName>
    </submittedName>
</protein>
<gene>
    <name evidence="1" type="ORF">JAO78_007490</name>
</gene>
<proteinExistence type="predicted"/>
<sequence length="104" mass="12047">MSNSKRHQGFLAQYFIVKYGERGLSYAYGMRQEHGLPLHLIKTAPIVRFDRKTARFYTHYGVYAVGELITDPDEQQLYKLALAKNEVHFLDDFTLSVPLSLTLH</sequence>
<name>A0ABS8C2V7_9ALTE</name>
<evidence type="ECO:0000313" key="1">
    <source>
        <dbReference type="EMBL" id="MCB5226659.1"/>
    </source>
</evidence>
<reference evidence="1 2" key="1">
    <citation type="submission" date="2021-10" db="EMBL/GenBank/DDBJ databases">
        <title>Alishewanella koreense sp. nov. isolated from seawater of southwestern coast in South Korea and the proposal for the reclassification of Rheinheimera perlucida and Rheinheimera tuosuensis as Arsukibacterium perlucida and Arsukibacterium tuosuensis.</title>
        <authorList>
            <person name="Kim K.H."/>
            <person name="Ruan W."/>
            <person name="Kim K.R."/>
            <person name="Baek J.H."/>
            <person name="Jeon C.O."/>
        </authorList>
    </citation>
    <scope>NUCLEOTIDE SEQUENCE [LARGE SCALE GENOMIC DNA]</scope>
    <source>
        <strain evidence="1 2">16-MA</strain>
    </source>
</reference>
<evidence type="ECO:0000313" key="2">
    <source>
        <dbReference type="Proteomes" id="UP000633814"/>
    </source>
</evidence>
<keyword evidence="2" id="KW-1185">Reference proteome</keyword>
<comment type="caution">
    <text evidence="1">The sequence shown here is derived from an EMBL/GenBank/DDBJ whole genome shotgun (WGS) entry which is preliminary data.</text>
</comment>
<organism evidence="1 2">
    <name type="scientific">Alishewanella maricola</name>
    <dbReference type="NCBI Taxonomy" id="2795740"/>
    <lineage>
        <taxon>Bacteria</taxon>
        <taxon>Pseudomonadati</taxon>
        <taxon>Pseudomonadota</taxon>
        <taxon>Gammaproteobacteria</taxon>
        <taxon>Alteromonadales</taxon>
        <taxon>Alteromonadaceae</taxon>
        <taxon>Alishewanella</taxon>
    </lineage>
</organism>
<dbReference type="RefSeq" id="WP_226750756.1">
    <property type="nucleotide sequence ID" value="NZ_JAEINI020000004.1"/>
</dbReference>